<dbReference type="STRING" id="331113.SNE_A04980"/>
<dbReference type="Proteomes" id="UP000000496">
    <property type="component" value="Chromosome gsn.131"/>
</dbReference>
<keyword evidence="5" id="KW-1185">Reference proteome</keyword>
<name>F8L6M7_SIMNZ</name>
<dbReference type="Pfam" id="PF00905">
    <property type="entry name" value="Transpeptidase"/>
    <property type="match status" value="1"/>
</dbReference>
<dbReference type="InterPro" id="IPR050515">
    <property type="entry name" value="Beta-lactam/transpept"/>
</dbReference>
<dbReference type="EMBL" id="FR872582">
    <property type="protein sequence ID" value="CCB88375.1"/>
    <property type="molecule type" value="Genomic_DNA"/>
</dbReference>
<proteinExistence type="predicted"/>
<dbReference type="Gene3D" id="3.90.1310.10">
    <property type="entry name" value="Penicillin-binding protein 2a (Domain 2)"/>
    <property type="match status" value="1"/>
</dbReference>
<dbReference type="GO" id="GO:0005886">
    <property type="term" value="C:plasma membrane"/>
    <property type="evidence" value="ECO:0007669"/>
    <property type="project" value="TreeGrafter"/>
</dbReference>
<dbReference type="GO" id="GO:0071555">
    <property type="term" value="P:cell wall organization"/>
    <property type="evidence" value="ECO:0007669"/>
    <property type="project" value="TreeGrafter"/>
</dbReference>
<organism evidence="4 5">
    <name type="scientific">Simkania negevensis (strain ATCC VR-1471 / DSM 27360 / Z)</name>
    <dbReference type="NCBI Taxonomy" id="331113"/>
    <lineage>
        <taxon>Bacteria</taxon>
        <taxon>Pseudomonadati</taxon>
        <taxon>Chlamydiota</taxon>
        <taxon>Chlamydiia</taxon>
        <taxon>Parachlamydiales</taxon>
        <taxon>Simkaniaceae</taxon>
        <taxon>Simkania</taxon>
    </lineage>
</organism>
<dbReference type="InterPro" id="IPR001460">
    <property type="entry name" value="PCN-bd_Tpept"/>
</dbReference>
<evidence type="ECO:0000313" key="5">
    <source>
        <dbReference type="Proteomes" id="UP000000496"/>
    </source>
</evidence>
<comment type="subcellular location">
    <subcellularLocation>
        <location evidence="1">Membrane</location>
    </subcellularLocation>
</comment>
<evidence type="ECO:0000259" key="3">
    <source>
        <dbReference type="Pfam" id="PF00905"/>
    </source>
</evidence>
<dbReference type="eggNOG" id="COG0768">
    <property type="taxonomic scope" value="Bacteria"/>
</dbReference>
<evidence type="ECO:0000313" key="4">
    <source>
        <dbReference type="EMBL" id="CCB88375.1"/>
    </source>
</evidence>
<dbReference type="PANTHER" id="PTHR30627">
    <property type="entry name" value="PEPTIDOGLYCAN D,D-TRANSPEPTIDASE"/>
    <property type="match status" value="1"/>
</dbReference>
<dbReference type="SUPFAM" id="SSF56601">
    <property type="entry name" value="beta-lactamase/transpeptidase-like"/>
    <property type="match status" value="1"/>
</dbReference>
<reference key="1">
    <citation type="journal article" date="2011" name="Mol. Biol. Evol.">
        <title>Unity in variety -- the pan-genome of the Chlamydiae.</title>
        <authorList>
            <person name="Collingro A."/>
            <person name="Tischler P."/>
            <person name="Weinmaier T."/>
            <person name="Penz T."/>
            <person name="Heinz E."/>
            <person name="Brunham R.C."/>
            <person name="Read T.D."/>
            <person name="Bavoil P.M."/>
            <person name="Sachse K."/>
            <person name="Kahane S."/>
            <person name="Friedman M.G."/>
            <person name="Rattei T."/>
            <person name="Myers G.S.A."/>
            <person name="Horn M."/>
        </authorList>
    </citation>
    <scope>NUCLEOTIDE SEQUENCE</scope>
    <source>
        <strain>Z</strain>
    </source>
</reference>
<evidence type="ECO:0000256" key="2">
    <source>
        <dbReference type="ARBA" id="ARBA00023136"/>
    </source>
</evidence>
<gene>
    <name evidence="4" type="primary">pbp2</name>
    <name evidence="4" type="ordered locus">SNE_A04980</name>
</gene>
<dbReference type="PANTHER" id="PTHR30627:SF1">
    <property type="entry name" value="PEPTIDOGLYCAN D,D-TRANSPEPTIDASE FTSI"/>
    <property type="match status" value="1"/>
</dbReference>
<sequence length="660" mass="75689">MDSKDSRRLVTLSLLVLLLFCFIIVQFYQLQIVEGDKWSRLAKQQHHFSISEPFKRGRFFGNSELKENHVGEPQVLVCDVKRYHLYVDPLSVPEPYREEIVENLQDIISLSWEEKNFIPEQFLKRSRSRKLKMWLTESEKGGIERWWRPYAKWKKIPLNALYFVEDYRRYYPYGKLLGSVLHSVRDDRDPETNQCFPTGGLELTLDRHLRGKPGKRLQLRSPRQPLESGVVVSHPENGADIYLTVEPYIQAIAEEEIEHAVRQVGAKSGWAVMMDPHTGEIIALAQYPGFEPANYRDYYNDLKRIEATKVHAITDCFEPGSTMKPISVAIAFLANKELERRGKESIFSPTEMIPVWDGAFPGRKVPIHDVGRHKYLNMYLGIQKSSNIYVAKLIQRVVATLGDQWYRQQLEEVFGFGQKTGIELPSEIEGMLPNPEKKYGSGKPQWSTPTPYSLSFGYNLLATSVQMLRAYGIIANGGWDVQPTLIKKIVKGDRVAFDHQDKLKGRKRLLDEDISRELIYALKSVTKPGGCASRADVPGYTEGGKTGTTEKIINGIYSKKHHFSSFVGFAPASNPRFVLLIAIDEPEYRYLPGIGKTFFGGRCATPAFSKIMYRTLKYLGIPEDDPHGYPLGDPRYDPKKADWMEQVEILKDLYGQWNYR</sequence>
<dbReference type="InterPro" id="IPR012338">
    <property type="entry name" value="Beta-lactam/transpept-like"/>
</dbReference>
<reference evidence="4 5" key="2">
    <citation type="journal article" date="2011" name="Mol. Biol. Evol.">
        <title>Unity in variety--the pan-genome of the Chlamydiae.</title>
        <authorList>
            <person name="Collingro A."/>
            <person name="Tischler P."/>
            <person name="Weinmaier T."/>
            <person name="Penz T."/>
            <person name="Heinz E."/>
            <person name="Brunham R.C."/>
            <person name="Read T.D."/>
            <person name="Bavoil P.M."/>
            <person name="Sachse K."/>
            <person name="Kahane S."/>
            <person name="Friedman M.G."/>
            <person name="Rattei T."/>
            <person name="Myers G.S."/>
            <person name="Horn M."/>
        </authorList>
    </citation>
    <scope>NUCLEOTIDE SEQUENCE [LARGE SCALE GENOMIC DNA]</scope>
    <source>
        <strain evidence="5">ATCC VR-1471 / Z</strain>
    </source>
</reference>
<dbReference type="OrthoDB" id="9804124at2"/>
<dbReference type="SUPFAM" id="SSF56519">
    <property type="entry name" value="Penicillin binding protein dimerisation domain"/>
    <property type="match status" value="1"/>
</dbReference>
<dbReference type="RefSeq" id="WP_013942842.1">
    <property type="nucleotide sequence ID" value="NC_015713.1"/>
</dbReference>
<evidence type="ECO:0000256" key="1">
    <source>
        <dbReference type="ARBA" id="ARBA00004370"/>
    </source>
</evidence>
<keyword evidence="2" id="KW-0472">Membrane</keyword>
<dbReference type="AlphaFoldDB" id="F8L6M7"/>
<feature type="domain" description="Penicillin-binding protein transpeptidase" evidence="3">
    <location>
        <begin position="269"/>
        <end position="612"/>
    </location>
</feature>
<protein>
    <submittedName>
        <fullName evidence="4">Putative penicillin-binding protein 2 (Transglycolase/transpeptidase)</fullName>
    </submittedName>
</protein>
<dbReference type="InterPro" id="IPR036138">
    <property type="entry name" value="PBP_dimer_sf"/>
</dbReference>
<dbReference type="Gene3D" id="3.40.710.10">
    <property type="entry name" value="DD-peptidase/beta-lactamase superfamily"/>
    <property type="match status" value="1"/>
</dbReference>
<dbReference type="HOGENOM" id="CLU_009289_6_4_0"/>
<accession>F8L6M7</accession>
<dbReference type="KEGG" id="sng:SNE_A04980"/>
<dbReference type="GO" id="GO:0008658">
    <property type="term" value="F:penicillin binding"/>
    <property type="evidence" value="ECO:0007669"/>
    <property type="project" value="InterPro"/>
</dbReference>
<dbReference type="Gene3D" id="3.30.450.330">
    <property type="match status" value="1"/>
</dbReference>